<dbReference type="Proteomes" id="UP000248291">
    <property type="component" value="Unassembled WGS sequence"/>
</dbReference>
<dbReference type="EMBL" id="BGJZ01000026">
    <property type="protein sequence ID" value="GBH07356.1"/>
    <property type="molecule type" value="Genomic_DNA"/>
</dbReference>
<dbReference type="Proteomes" id="UP000247480">
    <property type="component" value="Unassembled WGS sequence"/>
</dbReference>
<dbReference type="AlphaFoldDB" id="A0A2V0Q455"/>
<reference evidence="3 5" key="2">
    <citation type="submission" date="2018-04" db="EMBL/GenBank/DDBJ databases">
        <title>Draft genome sequence of Pseudomonas syringae pv. actinidiae biovar 3 strains isolated from kiwifruit in Kagawa prefecture.</title>
        <authorList>
            <person name="Tabuchi M."/>
            <person name="Saito M."/>
            <person name="Fujiwara S."/>
            <person name="Sasa N."/>
            <person name="Akimitsu K."/>
            <person name="Gomi K."/>
            <person name="Konishi-Sugita S."/>
            <person name="Hamano K."/>
            <person name="Kataoka I."/>
        </authorList>
    </citation>
    <scope>NUCLEOTIDE SEQUENCE [LARGE SCALE GENOMIC DNA]</scope>
    <source>
        <strain evidence="3 5">MAFF212211</strain>
    </source>
</reference>
<comment type="caution">
    <text evidence="2">The sequence shown here is derived from an EMBL/GenBank/DDBJ whole genome shotgun (WGS) entry which is preliminary data.</text>
</comment>
<reference evidence="2 4" key="1">
    <citation type="submission" date="2018-04" db="EMBL/GenBank/DDBJ databases">
        <title>Draft genome sequence of Pseudomonas syringae pv. actinidiae biovar 1 strains isolated from kiwifruit in Kagawa prefecture.</title>
        <authorList>
            <person name="Tabuchi M."/>
            <person name="Saito M."/>
            <person name="Fujiwara S."/>
            <person name="Sasa N."/>
            <person name="Akimitsu K."/>
            <person name="Gomi K."/>
            <person name="Konishi-Sugita S."/>
            <person name="Hamano K."/>
            <person name="Kataoka I."/>
        </authorList>
    </citation>
    <scope>NUCLEOTIDE SEQUENCE [LARGE SCALE GENOMIC DNA]</scope>
    <source>
        <strain evidence="2 4">MAFF212206</strain>
    </source>
</reference>
<feature type="compositionally biased region" description="Basic and acidic residues" evidence="1">
    <location>
        <begin position="81"/>
        <end position="97"/>
    </location>
</feature>
<proteinExistence type="predicted"/>
<sequence length="104" mass="11675">MAAVMGIIRCRASLCSQDRTQSVQNGATTLERSALYIGPGEPGTLGFQASARRAWERTCSRRRYFRRYIFGDYTGPFANNADRRPGRSHGLRPESKADLFVTSR</sequence>
<organism evidence="2 4">
    <name type="scientific">Pseudomonas syringae pv. actinidiae</name>
    <dbReference type="NCBI Taxonomy" id="103796"/>
    <lineage>
        <taxon>Bacteria</taxon>
        <taxon>Pseudomonadati</taxon>
        <taxon>Pseudomonadota</taxon>
        <taxon>Gammaproteobacteria</taxon>
        <taxon>Pseudomonadales</taxon>
        <taxon>Pseudomonadaceae</taxon>
        <taxon>Pseudomonas</taxon>
        <taxon>Pseudomonas syringae</taxon>
    </lineage>
</organism>
<evidence type="ECO:0000313" key="3">
    <source>
        <dbReference type="EMBL" id="GBH14878.1"/>
    </source>
</evidence>
<feature type="region of interest" description="Disordered" evidence="1">
    <location>
        <begin position="79"/>
        <end position="104"/>
    </location>
</feature>
<dbReference type="EMBL" id="BGKA01000022">
    <property type="protein sequence ID" value="GBH14878.1"/>
    <property type="molecule type" value="Genomic_DNA"/>
</dbReference>
<evidence type="ECO:0000313" key="5">
    <source>
        <dbReference type="Proteomes" id="UP000248291"/>
    </source>
</evidence>
<protein>
    <submittedName>
        <fullName evidence="2">Uncharacterized protein</fullName>
    </submittedName>
</protein>
<evidence type="ECO:0000256" key="1">
    <source>
        <dbReference type="SAM" id="MobiDB-lite"/>
    </source>
</evidence>
<name>A0A2V0Q455_PSESF</name>
<evidence type="ECO:0000313" key="4">
    <source>
        <dbReference type="Proteomes" id="UP000247480"/>
    </source>
</evidence>
<evidence type="ECO:0000313" key="2">
    <source>
        <dbReference type="EMBL" id="GBH07356.1"/>
    </source>
</evidence>
<accession>A0A2V0Q455</accession>
<gene>
    <name evidence="2" type="ORF">KPSA1_00708</name>
    <name evidence="3" type="ORF">KPSA3_00792</name>
</gene>